<dbReference type="eggNOG" id="COG1846">
    <property type="taxonomic scope" value="Bacteria"/>
</dbReference>
<proteinExistence type="predicted"/>
<name>D6Y5D6_THEBD</name>
<gene>
    <name evidence="2" type="ordered locus">Tbis_2630</name>
</gene>
<accession>D6Y5D6</accession>
<evidence type="ECO:0000256" key="1">
    <source>
        <dbReference type="SAM" id="MobiDB-lite"/>
    </source>
</evidence>
<protein>
    <submittedName>
        <fullName evidence="2">Uncharacterized protein</fullName>
    </submittedName>
</protein>
<feature type="region of interest" description="Disordered" evidence="1">
    <location>
        <begin position="91"/>
        <end position="147"/>
    </location>
</feature>
<dbReference type="EMBL" id="CP001874">
    <property type="protein sequence ID" value="ADG89331.1"/>
    <property type="molecule type" value="Genomic_DNA"/>
</dbReference>
<dbReference type="AlphaFoldDB" id="D6Y5D6"/>
<reference evidence="2 3" key="1">
    <citation type="submission" date="2010-01" db="EMBL/GenBank/DDBJ databases">
        <title>The complete genome of Thermobispora bispora DSM 43833.</title>
        <authorList>
            <consortium name="US DOE Joint Genome Institute (JGI-PGF)"/>
            <person name="Lucas S."/>
            <person name="Copeland A."/>
            <person name="Lapidus A."/>
            <person name="Glavina del Rio T."/>
            <person name="Dalin E."/>
            <person name="Tice H."/>
            <person name="Bruce D."/>
            <person name="Goodwin L."/>
            <person name="Pitluck S."/>
            <person name="Kyrpides N."/>
            <person name="Mavromatis K."/>
            <person name="Ivanova N."/>
            <person name="Mikhailova N."/>
            <person name="Chertkov O."/>
            <person name="Brettin T."/>
            <person name="Detter J.C."/>
            <person name="Han C."/>
            <person name="Larimer F."/>
            <person name="Land M."/>
            <person name="Hauser L."/>
            <person name="Markowitz V."/>
            <person name="Cheng J.-F."/>
            <person name="Hugenholtz P."/>
            <person name="Woyke T."/>
            <person name="Wu D."/>
            <person name="Jando M."/>
            <person name="Schneider S."/>
            <person name="Klenk H.-P."/>
            <person name="Eisen J.A."/>
        </authorList>
    </citation>
    <scope>NUCLEOTIDE SEQUENCE [LARGE SCALE GENOMIC DNA]</scope>
    <source>
        <strain evidence="3">ATCC 19993 / DSM 43833 / CBS 139.67 / JCM 10125 / KCTC 9307 / NBRC 14880 / R51</strain>
    </source>
</reference>
<dbReference type="STRING" id="469371.Tbis_2630"/>
<evidence type="ECO:0000313" key="3">
    <source>
        <dbReference type="Proteomes" id="UP000006640"/>
    </source>
</evidence>
<dbReference type="Proteomes" id="UP000006640">
    <property type="component" value="Chromosome"/>
</dbReference>
<sequence length="234" mass="24385">MTLDGADRRRLNDLKFVESRKQGRAFAHVLTDRGWRHAGEIVQGGLPSAGSGSGGKAVEAALRAIVGNLGRGLERNKLSLADLFGQEENLGPTTRAECPAADVTSSGAPAAPRASGSASPASSTAATATDNAPGADAPGGSGVPPTDQDIEARIRTAYRELVGGSAAWVSLSRLRPLLGGDVTKAQVDRVLRRMNRMPDVQIVPESNQKVLTKEDRAAAVRIGNQAKHLIRIGA</sequence>
<keyword evidence="3" id="KW-1185">Reference proteome</keyword>
<dbReference type="KEGG" id="tbi:Tbis_2630"/>
<dbReference type="HOGENOM" id="CLU_077370_0_0_11"/>
<feature type="compositionally biased region" description="Low complexity" evidence="1">
    <location>
        <begin position="104"/>
        <end position="129"/>
    </location>
</feature>
<evidence type="ECO:0000313" key="2">
    <source>
        <dbReference type="EMBL" id="ADG89331.1"/>
    </source>
</evidence>
<organism evidence="2 3">
    <name type="scientific">Thermobispora bispora (strain ATCC 19993 / DSM 43833 / CBS 139.67 / JCM 10125 / KCTC 9307 / NBRC 14880 / R51)</name>
    <dbReference type="NCBI Taxonomy" id="469371"/>
    <lineage>
        <taxon>Bacteria</taxon>
        <taxon>Bacillati</taxon>
        <taxon>Actinomycetota</taxon>
        <taxon>Actinomycetes</taxon>
        <taxon>Streptosporangiales</taxon>
        <taxon>Streptosporangiaceae</taxon>
        <taxon>Thermobispora</taxon>
    </lineage>
</organism>